<name>A0AAD4R8K3_9BILA</name>
<feature type="region of interest" description="Disordered" evidence="1">
    <location>
        <begin position="36"/>
        <end position="101"/>
    </location>
</feature>
<keyword evidence="4" id="KW-1185">Reference proteome</keyword>
<dbReference type="AlphaFoldDB" id="A0AAD4R8K3"/>
<dbReference type="EMBL" id="JAKKPZ010000009">
    <property type="protein sequence ID" value="KAI1717061.1"/>
    <property type="molecule type" value="Genomic_DNA"/>
</dbReference>
<protein>
    <submittedName>
        <fullName evidence="3">Uncharacterized protein</fullName>
    </submittedName>
</protein>
<dbReference type="Proteomes" id="UP001201812">
    <property type="component" value="Unassembled WGS sequence"/>
</dbReference>
<proteinExistence type="predicted"/>
<accession>A0AAD4R8K3</accession>
<evidence type="ECO:0000256" key="1">
    <source>
        <dbReference type="SAM" id="MobiDB-lite"/>
    </source>
</evidence>
<organism evidence="3 4">
    <name type="scientific">Ditylenchus destructor</name>
    <dbReference type="NCBI Taxonomy" id="166010"/>
    <lineage>
        <taxon>Eukaryota</taxon>
        <taxon>Metazoa</taxon>
        <taxon>Ecdysozoa</taxon>
        <taxon>Nematoda</taxon>
        <taxon>Chromadorea</taxon>
        <taxon>Rhabditida</taxon>
        <taxon>Tylenchina</taxon>
        <taxon>Tylenchomorpha</taxon>
        <taxon>Sphaerularioidea</taxon>
        <taxon>Anguinidae</taxon>
        <taxon>Anguininae</taxon>
        <taxon>Ditylenchus</taxon>
    </lineage>
</organism>
<evidence type="ECO:0000313" key="3">
    <source>
        <dbReference type="EMBL" id="KAI1717061.1"/>
    </source>
</evidence>
<feature type="compositionally biased region" description="Low complexity" evidence="1">
    <location>
        <begin position="46"/>
        <end position="56"/>
    </location>
</feature>
<reference evidence="3" key="1">
    <citation type="submission" date="2022-01" db="EMBL/GenBank/DDBJ databases">
        <title>Genome Sequence Resource for Two Populations of Ditylenchus destructor, the Migratory Endoparasitic Phytonematode.</title>
        <authorList>
            <person name="Zhang H."/>
            <person name="Lin R."/>
            <person name="Xie B."/>
        </authorList>
    </citation>
    <scope>NUCLEOTIDE SEQUENCE</scope>
    <source>
        <strain evidence="3">BazhouSP</strain>
    </source>
</reference>
<gene>
    <name evidence="3" type="ORF">DdX_06789</name>
</gene>
<comment type="caution">
    <text evidence="3">The sequence shown here is derived from an EMBL/GenBank/DDBJ whole genome shotgun (WGS) entry which is preliminary data.</text>
</comment>
<sequence length="113" mass="12405">MRLCNLQLLLFTISLCLIAIVVSQLESDAGTDEAVEPPLSIQLMQSSESGEIGSGIDENRRRRKRKAGNGRFEGTAVFRRKKREVAKGPCSDQGGCPRSDYSCVEGQCILDDK</sequence>
<evidence type="ECO:0000256" key="2">
    <source>
        <dbReference type="SAM" id="SignalP"/>
    </source>
</evidence>
<feature type="signal peptide" evidence="2">
    <location>
        <begin position="1"/>
        <end position="23"/>
    </location>
</feature>
<evidence type="ECO:0000313" key="4">
    <source>
        <dbReference type="Proteomes" id="UP001201812"/>
    </source>
</evidence>
<keyword evidence="2" id="KW-0732">Signal</keyword>
<feature type="chain" id="PRO_5042229577" evidence="2">
    <location>
        <begin position="24"/>
        <end position="113"/>
    </location>
</feature>